<dbReference type="GO" id="GO:0008236">
    <property type="term" value="F:serine-type peptidase activity"/>
    <property type="evidence" value="ECO:0007669"/>
    <property type="project" value="InterPro"/>
</dbReference>
<evidence type="ECO:0000256" key="3">
    <source>
        <dbReference type="ARBA" id="ARBA00022692"/>
    </source>
</evidence>
<keyword evidence="3" id="KW-0812">Transmembrane</keyword>
<dbReference type="AlphaFoldDB" id="A0A7J7DWT2"/>
<dbReference type="PANTHER" id="PTHR46041:SF2">
    <property type="entry name" value="MITOCHONDRIAL INNER MEMBRANE PROTEASE SUBUNIT 2"/>
    <property type="match status" value="1"/>
</dbReference>
<dbReference type="SUPFAM" id="SSF51306">
    <property type="entry name" value="LexA/Signal peptidase"/>
    <property type="match status" value="1"/>
</dbReference>
<dbReference type="GO" id="GO:0042720">
    <property type="term" value="C:mitochondrial inner membrane peptidase complex"/>
    <property type="evidence" value="ECO:0007669"/>
    <property type="project" value="InterPro"/>
</dbReference>
<dbReference type="GO" id="GO:0006627">
    <property type="term" value="P:protein processing involved in protein targeting to mitochondrion"/>
    <property type="evidence" value="ECO:0007669"/>
    <property type="project" value="InterPro"/>
</dbReference>
<sequence length="138" mass="15382">MGTRKFLWDVAKKCFTFGLITFTISDYASIVPVRGPSMIPTFNPGTNSLTVESLSSFPSNYKEKYIERIIGLPGDWIGAPYSYDVVKVPEGHCLVEGDNPAFSLDSRSFSPEMMLHRKGILVQIFQTVGHGDSTDVRR</sequence>
<keyword evidence="4" id="KW-0378">Hydrolase</keyword>
<evidence type="ECO:0000256" key="2">
    <source>
        <dbReference type="ARBA" id="ARBA00022670"/>
    </source>
</evidence>
<dbReference type="CDD" id="cd06462">
    <property type="entry name" value="Peptidase_S24_S26"/>
    <property type="match status" value="1"/>
</dbReference>
<evidence type="ECO:0000256" key="6">
    <source>
        <dbReference type="ARBA" id="ARBA00023136"/>
    </source>
</evidence>
<evidence type="ECO:0000256" key="5">
    <source>
        <dbReference type="ARBA" id="ARBA00022989"/>
    </source>
</evidence>
<evidence type="ECO:0000313" key="7">
    <source>
        <dbReference type="EMBL" id="KAF5750838.1"/>
    </source>
</evidence>
<comment type="caution">
    <text evidence="7">The sequence shown here is derived from an EMBL/GenBank/DDBJ whole genome shotgun (WGS) entry which is preliminary data.</text>
</comment>
<dbReference type="Gene3D" id="2.10.109.10">
    <property type="entry name" value="Umud Fragment, subunit A"/>
    <property type="match status" value="1"/>
</dbReference>
<protein>
    <submittedName>
        <fullName evidence="7">Mitochondrial inner membrane protease subunit 2 isoform X3</fullName>
    </submittedName>
</protein>
<evidence type="ECO:0000256" key="4">
    <source>
        <dbReference type="ARBA" id="ARBA00022801"/>
    </source>
</evidence>
<dbReference type="PANTHER" id="PTHR46041">
    <property type="entry name" value="MITOCHONDRIAL INNER MEMBRANE PROTEASE SUBUNIT 2"/>
    <property type="match status" value="1"/>
</dbReference>
<keyword evidence="6" id="KW-0472">Membrane</keyword>
<name>A0A7J7DWT2_TRIWF</name>
<comment type="subcellular location">
    <subcellularLocation>
        <location evidence="1">Membrane</location>
        <topology evidence="1">Single-pass membrane protein</topology>
    </subcellularLocation>
</comment>
<dbReference type="InParanoid" id="A0A7J7DWT2"/>
<keyword evidence="5" id="KW-1133">Transmembrane helix</keyword>
<dbReference type="InterPro" id="IPR037730">
    <property type="entry name" value="IMP2"/>
</dbReference>
<evidence type="ECO:0000313" key="8">
    <source>
        <dbReference type="Proteomes" id="UP000593562"/>
    </source>
</evidence>
<accession>A0A7J7DWT2</accession>
<evidence type="ECO:0000256" key="1">
    <source>
        <dbReference type="ARBA" id="ARBA00004167"/>
    </source>
</evidence>
<proteinExistence type="predicted"/>
<dbReference type="GO" id="GO:0006465">
    <property type="term" value="P:signal peptide processing"/>
    <property type="evidence" value="ECO:0007669"/>
    <property type="project" value="InterPro"/>
</dbReference>
<gene>
    <name evidence="7" type="ORF">HS088_TW03G01178</name>
</gene>
<keyword evidence="2 7" id="KW-0645">Protease</keyword>
<dbReference type="EMBL" id="JAAARO010000003">
    <property type="protein sequence ID" value="KAF5750838.1"/>
    <property type="molecule type" value="Genomic_DNA"/>
</dbReference>
<dbReference type="InterPro" id="IPR036286">
    <property type="entry name" value="LexA/Signal_pep-like_sf"/>
</dbReference>
<dbReference type="Proteomes" id="UP000593562">
    <property type="component" value="Unassembled WGS sequence"/>
</dbReference>
<organism evidence="7 8">
    <name type="scientific">Tripterygium wilfordii</name>
    <name type="common">Thunder God vine</name>
    <dbReference type="NCBI Taxonomy" id="458696"/>
    <lineage>
        <taxon>Eukaryota</taxon>
        <taxon>Viridiplantae</taxon>
        <taxon>Streptophyta</taxon>
        <taxon>Embryophyta</taxon>
        <taxon>Tracheophyta</taxon>
        <taxon>Spermatophyta</taxon>
        <taxon>Magnoliopsida</taxon>
        <taxon>eudicotyledons</taxon>
        <taxon>Gunneridae</taxon>
        <taxon>Pentapetalae</taxon>
        <taxon>rosids</taxon>
        <taxon>fabids</taxon>
        <taxon>Celastrales</taxon>
        <taxon>Celastraceae</taxon>
        <taxon>Tripterygium</taxon>
    </lineage>
</organism>
<dbReference type="GO" id="GO:0004175">
    <property type="term" value="F:endopeptidase activity"/>
    <property type="evidence" value="ECO:0007669"/>
    <property type="project" value="TreeGrafter"/>
</dbReference>
<reference evidence="7 8" key="1">
    <citation type="journal article" date="2020" name="Nat. Commun.">
        <title>Genome of Tripterygium wilfordii and identification of cytochrome P450 involved in triptolide biosynthesis.</title>
        <authorList>
            <person name="Tu L."/>
            <person name="Su P."/>
            <person name="Zhang Z."/>
            <person name="Gao L."/>
            <person name="Wang J."/>
            <person name="Hu T."/>
            <person name="Zhou J."/>
            <person name="Zhang Y."/>
            <person name="Zhao Y."/>
            <person name="Liu Y."/>
            <person name="Song Y."/>
            <person name="Tong Y."/>
            <person name="Lu Y."/>
            <person name="Yang J."/>
            <person name="Xu C."/>
            <person name="Jia M."/>
            <person name="Peters R.J."/>
            <person name="Huang L."/>
            <person name="Gao W."/>
        </authorList>
    </citation>
    <scope>NUCLEOTIDE SEQUENCE [LARGE SCALE GENOMIC DNA]</scope>
    <source>
        <strain evidence="8">cv. XIE 37</strain>
        <tissue evidence="7">Leaf</tissue>
    </source>
</reference>
<keyword evidence="8" id="KW-1185">Reference proteome</keyword>